<reference evidence="1 2" key="1">
    <citation type="submission" date="2023-03" db="EMBL/GenBank/DDBJ databases">
        <title>High recombination rates correlate with genetic variation in Cardiocondyla obscurior ants.</title>
        <authorList>
            <person name="Errbii M."/>
        </authorList>
    </citation>
    <scope>NUCLEOTIDE SEQUENCE [LARGE SCALE GENOMIC DNA]</scope>
    <source>
        <strain evidence="1">Alpha-2009</strain>
        <tissue evidence="1">Whole body</tissue>
    </source>
</reference>
<proteinExistence type="predicted"/>
<dbReference type="Proteomes" id="UP001430953">
    <property type="component" value="Unassembled WGS sequence"/>
</dbReference>
<protein>
    <recommendedName>
        <fullName evidence="3">Secreted protein</fullName>
    </recommendedName>
</protein>
<dbReference type="EMBL" id="JADYXP020000024">
    <property type="protein sequence ID" value="KAL0101066.1"/>
    <property type="molecule type" value="Genomic_DNA"/>
</dbReference>
<organism evidence="1 2">
    <name type="scientific">Cardiocondyla obscurior</name>
    <dbReference type="NCBI Taxonomy" id="286306"/>
    <lineage>
        <taxon>Eukaryota</taxon>
        <taxon>Metazoa</taxon>
        <taxon>Ecdysozoa</taxon>
        <taxon>Arthropoda</taxon>
        <taxon>Hexapoda</taxon>
        <taxon>Insecta</taxon>
        <taxon>Pterygota</taxon>
        <taxon>Neoptera</taxon>
        <taxon>Endopterygota</taxon>
        <taxon>Hymenoptera</taxon>
        <taxon>Apocrita</taxon>
        <taxon>Aculeata</taxon>
        <taxon>Formicoidea</taxon>
        <taxon>Formicidae</taxon>
        <taxon>Myrmicinae</taxon>
        <taxon>Cardiocondyla</taxon>
    </lineage>
</organism>
<accession>A0AAW2EFG1</accession>
<evidence type="ECO:0008006" key="3">
    <source>
        <dbReference type="Google" id="ProtNLM"/>
    </source>
</evidence>
<keyword evidence="2" id="KW-1185">Reference proteome</keyword>
<name>A0AAW2EFG1_9HYME</name>
<gene>
    <name evidence="1" type="ORF">PUN28_018732</name>
</gene>
<comment type="caution">
    <text evidence="1">The sequence shown here is derived from an EMBL/GenBank/DDBJ whole genome shotgun (WGS) entry which is preliminary data.</text>
</comment>
<evidence type="ECO:0000313" key="2">
    <source>
        <dbReference type="Proteomes" id="UP001430953"/>
    </source>
</evidence>
<evidence type="ECO:0000313" key="1">
    <source>
        <dbReference type="EMBL" id="KAL0101066.1"/>
    </source>
</evidence>
<dbReference type="AlphaFoldDB" id="A0AAW2EFG1"/>
<sequence>MRTVSPRLVYLPVEFRAFYVLALFTDYLVILQCRCRDAKALAPYSRNFNINKIISFCKLYKYTRVLSLFFCMCSNFIKHINYILKWKDRKVYLEKVIPSRSKLALSLKAFQQFVI</sequence>